<sequence>CESFLFQSMLLLDVFSSDGADGFVKKYLEKAIRFRTELAVRRREIIQKLRILPPTSMHMYMRKIAAISLQLEANVLRSKDSHTYRRNASLIELAFYRFLNMYRYASKESNVREELKRKADRMIVECFRISHNT</sequence>
<evidence type="ECO:0000313" key="3">
    <source>
        <dbReference type="Proteomes" id="UP001432322"/>
    </source>
</evidence>
<dbReference type="EMBL" id="BTSY01000006">
    <property type="protein sequence ID" value="GMT31863.1"/>
    <property type="molecule type" value="Genomic_DNA"/>
</dbReference>
<organism evidence="2 3">
    <name type="scientific">Pristionchus fissidentatus</name>
    <dbReference type="NCBI Taxonomy" id="1538716"/>
    <lineage>
        <taxon>Eukaryota</taxon>
        <taxon>Metazoa</taxon>
        <taxon>Ecdysozoa</taxon>
        <taxon>Nematoda</taxon>
        <taxon>Chromadorea</taxon>
        <taxon>Rhabditida</taxon>
        <taxon>Rhabditina</taxon>
        <taxon>Diplogasteromorpha</taxon>
        <taxon>Diplogasteroidea</taxon>
        <taxon>Neodiplogasteridae</taxon>
        <taxon>Pristionchus</taxon>
    </lineage>
</organism>
<gene>
    <name evidence="1" type="ORF">PFISCL1PPCAC_23160</name>
    <name evidence="2" type="ORF">PFISCL1PPCAC_29047</name>
</gene>
<reference evidence="2" key="1">
    <citation type="submission" date="2023-10" db="EMBL/GenBank/DDBJ databases">
        <title>Genome assembly of Pristionchus species.</title>
        <authorList>
            <person name="Yoshida K."/>
            <person name="Sommer R.J."/>
        </authorList>
    </citation>
    <scope>NUCLEOTIDE SEQUENCE</scope>
    <source>
        <strain evidence="2">RS5133</strain>
    </source>
</reference>
<dbReference type="EMBL" id="BTSY01000254">
    <property type="protein sequence ID" value="GMT37750.1"/>
    <property type="molecule type" value="Genomic_DNA"/>
</dbReference>
<proteinExistence type="predicted"/>
<dbReference type="AlphaFoldDB" id="A0AAV5X3I4"/>
<protein>
    <recommendedName>
        <fullName evidence="4">Nuclear receptor</fullName>
    </recommendedName>
</protein>
<evidence type="ECO:0000313" key="1">
    <source>
        <dbReference type="EMBL" id="GMT31863.1"/>
    </source>
</evidence>
<evidence type="ECO:0000313" key="2">
    <source>
        <dbReference type="EMBL" id="GMT37750.1"/>
    </source>
</evidence>
<comment type="caution">
    <text evidence="2">The sequence shown here is derived from an EMBL/GenBank/DDBJ whole genome shotgun (WGS) entry which is preliminary data.</text>
</comment>
<name>A0AAV5X3I4_9BILA</name>
<accession>A0AAV5X3I4</accession>
<evidence type="ECO:0008006" key="4">
    <source>
        <dbReference type="Google" id="ProtNLM"/>
    </source>
</evidence>
<keyword evidence="3" id="KW-1185">Reference proteome</keyword>
<dbReference type="Proteomes" id="UP001432322">
    <property type="component" value="Unassembled WGS sequence"/>
</dbReference>
<feature type="non-terminal residue" evidence="2">
    <location>
        <position position="1"/>
    </location>
</feature>